<dbReference type="PROSITE" id="PS00108">
    <property type="entry name" value="PROTEIN_KINASE_ST"/>
    <property type="match status" value="1"/>
</dbReference>
<evidence type="ECO:0000256" key="2">
    <source>
        <dbReference type="ARBA" id="ARBA00022527"/>
    </source>
</evidence>
<feature type="compositionally biased region" description="Polar residues" evidence="9">
    <location>
        <begin position="528"/>
        <end position="557"/>
    </location>
</feature>
<evidence type="ECO:0000256" key="7">
    <source>
        <dbReference type="ARBA" id="ARBA00047899"/>
    </source>
</evidence>
<proteinExistence type="predicted"/>
<keyword evidence="4" id="KW-0547">Nucleotide-binding</keyword>
<dbReference type="InterPro" id="IPR011009">
    <property type="entry name" value="Kinase-like_dom_sf"/>
</dbReference>
<dbReference type="Gene3D" id="3.30.200.20">
    <property type="entry name" value="Phosphorylase Kinase, domain 1"/>
    <property type="match status" value="1"/>
</dbReference>
<evidence type="ECO:0000256" key="6">
    <source>
        <dbReference type="ARBA" id="ARBA00022840"/>
    </source>
</evidence>
<evidence type="ECO:0000256" key="9">
    <source>
        <dbReference type="SAM" id="MobiDB-lite"/>
    </source>
</evidence>
<dbReference type="EMBL" id="LKCW01000176">
    <property type="protein sequence ID" value="KPM37133.1"/>
    <property type="molecule type" value="Genomic_DNA"/>
</dbReference>
<feature type="region of interest" description="Disordered" evidence="9">
    <location>
        <begin position="346"/>
        <end position="374"/>
    </location>
</feature>
<dbReference type="Gene3D" id="1.10.510.10">
    <property type="entry name" value="Transferase(Phosphotransferase) domain 1"/>
    <property type="match status" value="1"/>
</dbReference>
<organism evidence="11 12">
    <name type="scientific">Neonectria ditissima</name>
    <dbReference type="NCBI Taxonomy" id="78410"/>
    <lineage>
        <taxon>Eukaryota</taxon>
        <taxon>Fungi</taxon>
        <taxon>Dikarya</taxon>
        <taxon>Ascomycota</taxon>
        <taxon>Pezizomycotina</taxon>
        <taxon>Sordariomycetes</taxon>
        <taxon>Hypocreomycetidae</taxon>
        <taxon>Hypocreales</taxon>
        <taxon>Nectriaceae</taxon>
        <taxon>Neonectria</taxon>
    </lineage>
</organism>
<dbReference type="InterPro" id="IPR000719">
    <property type="entry name" value="Prot_kinase_dom"/>
</dbReference>
<dbReference type="InterPro" id="IPR050660">
    <property type="entry name" value="NEK_Ser/Thr_kinase"/>
</dbReference>
<evidence type="ECO:0000256" key="4">
    <source>
        <dbReference type="ARBA" id="ARBA00022741"/>
    </source>
</evidence>
<reference evidence="11 12" key="1">
    <citation type="submission" date="2015-09" db="EMBL/GenBank/DDBJ databases">
        <title>Draft genome of a European isolate of the apple canker pathogen Neonectria ditissima.</title>
        <authorList>
            <person name="Gomez-Cortecero A."/>
            <person name="Harrison R.J."/>
            <person name="Armitage A.D."/>
        </authorList>
    </citation>
    <scope>NUCLEOTIDE SEQUENCE [LARGE SCALE GENOMIC DNA]</scope>
    <source>
        <strain evidence="11 12">R09/05</strain>
    </source>
</reference>
<comment type="caution">
    <text evidence="11">The sequence shown here is derived from an EMBL/GenBank/DDBJ whole genome shotgun (WGS) entry which is preliminary data.</text>
</comment>
<accession>A0A0P7BCD7</accession>
<dbReference type="GO" id="GO:0005634">
    <property type="term" value="C:nucleus"/>
    <property type="evidence" value="ECO:0007669"/>
    <property type="project" value="TreeGrafter"/>
</dbReference>
<sequence>MNSYARLSLDASSRRQTSPGDEHYYYSAFREFVERSSNRKGLNGYGQRVTFHTRQDLEEYWSEHGISDELGKRINYRDVSALKGYESIFSILVYIGKPEYIGDFIKYGLKDNILPLGDHNNRLKSSPPVDRMYEDFRKYQWQFCPWFFSKDDLLSRRTFDPRLILPIKPKETLKKSATSDCITDIYKVEFYEGCADLSPNASTLDTVVFKEFNVQDNQMHRDAWDREVKAFNMIGSHQNIVKYLGSFEFEESNRCVVILEYANGGSLSDLFSRQRLPGNIQEVILFWDALMQLLDGAGRLHHVRRIEEGRPVGFAHRDIKPANILVFYDDPKSFSGNFKLKLTDFDTSTDPEPVSPTKDGAQNDDGNKPYRAPEASRIHRTEYDDWRDVNHTCDVWSLGCVFSNALVWLGNGMRGIADYENARRTELASKPHFAGSGYETCHHDGQELLKCAFEAHENAVRSLKMFDNFSIRIRDIIEDEMLRVSQSRLGARVVLNRYLENTEACRNYHFAMGPASPSAPLKMKFPASPTSRVSSMNATHPTSPISPASIAFTTPTELPTRGRSSSSRTFRDVSSSRRTSQRTPSFERGPLSTDTDLGAINPPSTARQSSRNTSSQSQDSDTVPVPGNSSSNEIYPHVTVADVNKHRRNQHKQEQIAGFKTFAKDVGKRRFLFIIDDSKSMRQYAPEVRETAEALLWLVKDQDFELRFTSEPGESHKPLRIVPQALNKFTKARGVKTKGLVDLISKKFDESNRPKASCNMEICLDGIFTDDQIIRKGRRVCVIIFTDGVWQRQAKSPGGNVENSIVNIVKKMNDHRMARTDVSIQFLRFGDDGLGIKRLKFLDDKARIHNGDGERLDIVDHKSYKENVWSILVGAVNEASDNSEDNPSVPVEGSKKDHE</sequence>
<protein>
    <recommendedName>
        <fullName evidence="1">non-specific serine/threonine protein kinase</fullName>
        <ecNumber evidence="1">2.7.11.1</ecNumber>
    </recommendedName>
</protein>
<feature type="region of interest" description="Disordered" evidence="9">
    <location>
        <begin position="879"/>
        <end position="899"/>
    </location>
</feature>
<feature type="region of interest" description="Disordered" evidence="9">
    <location>
        <begin position="516"/>
        <end position="634"/>
    </location>
</feature>
<keyword evidence="12" id="KW-1185">Reference proteome</keyword>
<evidence type="ECO:0000256" key="3">
    <source>
        <dbReference type="ARBA" id="ARBA00022679"/>
    </source>
</evidence>
<dbReference type="STRING" id="78410.A0A0P7BCD7"/>
<dbReference type="SMART" id="SM00220">
    <property type="entry name" value="S_TKc"/>
    <property type="match status" value="1"/>
</dbReference>
<dbReference type="PROSITE" id="PS50011">
    <property type="entry name" value="PROTEIN_KINASE_DOM"/>
    <property type="match status" value="1"/>
</dbReference>
<name>A0A0P7BCD7_9HYPO</name>
<evidence type="ECO:0000256" key="1">
    <source>
        <dbReference type="ARBA" id="ARBA00012513"/>
    </source>
</evidence>
<dbReference type="SUPFAM" id="SSF56112">
    <property type="entry name" value="Protein kinase-like (PK-like)"/>
    <property type="match status" value="1"/>
</dbReference>
<keyword evidence="6" id="KW-0067">ATP-binding</keyword>
<evidence type="ECO:0000256" key="8">
    <source>
        <dbReference type="ARBA" id="ARBA00048679"/>
    </source>
</evidence>
<feature type="compositionally biased region" description="Low complexity" evidence="9">
    <location>
        <begin position="604"/>
        <end position="622"/>
    </location>
</feature>
<keyword evidence="2" id="KW-0723">Serine/threonine-protein kinase</keyword>
<keyword evidence="5" id="KW-0418">Kinase</keyword>
<dbReference type="PANTHER" id="PTHR43671">
    <property type="entry name" value="SERINE/THREONINE-PROTEIN KINASE NEK"/>
    <property type="match status" value="1"/>
</dbReference>
<evidence type="ECO:0000256" key="5">
    <source>
        <dbReference type="ARBA" id="ARBA00022777"/>
    </source>
</evidence>
<comment type="catalytic activity">
    <reaction evidence="7">
        <text>L-threonyl-[protein] + ATP = O-phospho-L-threonyl-[protein] + ADP + H(+)</text>
        <dbReference type="Rhea" id="RHEA:46608"/>
        <dbReference type="Rhea" id="RHEA-COMP:11060"/>
        <dbReference type="Rhea" id="RHEA-COMP:11605"/>
        <dbReference type="ChEBI" id="CHEBI:15378"/>
        <dbReference type="ChEBI" id="CHEBI:30013"/>
        <dbReference type="ChEBI" id="CHEBI:30616"/>
        <dbReference type="ChEBI" id="CHEBI:61977"/>
        <dbReference type="ChEBI" id="CHEBI:456216"/>
        <dbReference type="EC" id="2.7.11.1"/>
    </reaction>
</comment>
<dbReference type="CDD" id="cd00180">
    <property type="entry name" value="PKc"/>
    <property type="match status" value="1"/>
</dbReference>
<dbReference type="InterPro" id="IPR008271">
    <property type="entry name" value="Ser/Thr_kinase_AS"/>
</dbReference>
<dbReference type="Proteomes" id="UP000050424">
    <property type="component" value="Unassembled WGS sequence"/>
</dbReference>
<dbReference type="GO" id="GO:0004674">
    <property type="term" value="F:protein serine/threonine kinase activity"/>
    <property type="evidence" value="ECO:0007669"/>
    <property type="project" value="UniProtKB-KW"/>
</dbReference>
<gene>
    <name evidence="11" type="ORF">AK830_g9446</name>
</gene>
<keyword evidence="3" id="KW-0808">Transferase</keyword>
<dbReference type="GO" id="GO:0005524">
    <property type="term" value="F:ATP binding"/>
    <property type="evidence" value="ECO:0007669"/>
    <property type="project" value="UniProtKB-KW"/>
</dbReference>
<dbReference type="OrthoDB" id="9992527at2759"/>
<comment type="catalytic activity">
    <reaction evidence="8">
        <text>L-seryl-[protein] + ATP = O-phospho-L-seryl-[protein] + ADP + H(+)</text>
        <dbReference type="Rhea" id="RHEA:17989"/>
        <dbReference type="Rhea" id="RHEA-COMP:9863"/>
        <dbReference type="Rhea" id="RHEA-COMP:11604"/>
        <dbReference type="ChEBI" id="CHEBI:15378"/>
        <dbReference type="ChEBI" id="CHEBI:29999"/>
        <dbReference type="ChEBI" id="CHEBI:30616"/>
        <dbReference type="ChEBI" id="CHEBI:83421"/>
        <dbReference type="ChEBI" id="CHEBI:456216"/>
        <dbReference type="EC" id="2.7.11.1"/>
    </reaction>
</comment>
<evidence type="ECO:0000313" key="12">
    <source>
        <dbReference type="Proteomes" id="UP000050424"/>
    </source>
</evidence>
<dbReference type="PANTHER" id="PTHR43671:SF98">
    <property type="entry name" value="SERINE_THREONINE-PROTEIN KINASE NEK11"/>
    <property type="match status" value="1"/>
</dbReference>
<feature type="domain" description="Protein kinase" evidence="10">
    <location>
        <begin position="167"/>
        <end position="499"/>
    </location>
</feature>
<evidence type="ECO:0000313" key="11">
    <source>
        <dbReference type="EMBL" id="KPM37133.1"/>
    </source>
</evidence>
<dbReference type="EC" id="2.7.11.1" evidence="1"/>
<dbReference type="Pfam" id="PF00069">
    <property type="entry name" value="Pkinase"/>
    <property type="match status" value="1"/>
</dbReference>
<evidence type="ECO:0000259" key="10">
    <source>
        <dbReference type="PROSITE" id="PS50011"/>
    </source>
</evidence>
<dbReference type="AlphaFoldDB" id="A0A0P7BCD7"/>